<sequence length="110" mass="12855">MVEPVSLIKDSITILTSEEEFQNIVVETDRLTKENDLKYLQFPRQRKPPKRFSGLTEVFEARTAEEYYPKEFYGVIDTAINGLDSRFNQDDIKKMQILEKCLSEGKKVMT</sequence>
<dbReference type="Proteomes" id="UP001159363">
    <property type="component" value="Chromosome 7"/>
</dbReference>
<protein>
    <submittedName>
        <fullName evidence="1">Uncharacterized protein</fullName>
    </submittedName>
</protein>
<organism evidence="1 2">
    <name type="scientific">Dryococelus australis</name>
    <dbReference type="NCBI Taxonomy" id="614101"/>
    <lineage>
        <taxon>Eukaryota</taxon>
        <taxon>Metazoa</taxon>
        <taxon>Ecdysozoa</taxon>
        <taxon>Arthropoda</taxon>
        <taxon>Hexapoda</taxon>
        <taxon>Insecta</taxon>
        <taxon>Pterygota</taxon>
        <taxon>Neoptera</taxon>
        <taxon>Polyneoptera</taxon>
        <taxon>Phasmatodea</taxon>
        <taxon>Verophasmatodea</taxon>
        <taxon>Anareolatae</taxon>
        <taxon>Phasmatidae</taxon>
        <taxon>Eurycanthinae</taxon>
        <taxon>Dryococelus</taxon>
    </lineage>
</organism>
<reference evidence="1 2" key="1">
    <citation type="submission" date="2023-02" db="EMBL/GenBank/DDBJ databases">
        <title>LHISI_Scaffold_Assembly.</title>
        <authorList>
            <person name="Stuart O.P."/>
            <person name="Cleave R."/>
            <person name="Magrath M.J.L."/>
            <person name="Mikheyev A.S."/>
        </authorList>
    </citation>
    <scope>NUCLEOTIDE SEQUENCE [LARGE SCALE GENOMIC DNA]</scope>
    <source>
        <strain evidence="1">Daus_M_001</strain>
        <tissue evidence="1">Leg muscle</tissue>
    </source>
</reference>
<evidence type="ECO:0000313" key="2">
    <source>
        <dbReference type="Proteomes" id="UP001159363"/>
    </source>
</evidence>
<dbReference type="EMBL" id="JARBHB010000008">
    <property type="protein sequence ID" value="KAJ8877645.1"/>
    <property type="molecule type" value="Genomic_DNA"/>
</dbReference>
<name>A0ABQ9H060_9NEOP</name>
<proteinExistence type="predicted"/>
<keyword evidence="2" id="KW-1185">Reference proteome</keyword>
<comment type="caution">
    <text evidence="1">The sequence shown here is derived from an EMBL/GenBank/DDBJ whole genome shotgun (WGS) entry which is preliminary data.</text>
</comment>
<evidence type="ECO:0000313" key="1">
    <source>
        <dbReference type="EMBL" id="KAJ8877645.1"/>
    </source>
</evidence>
<gene>
    <name evidence="1" type="ORF">PR048_022100</name>
</gene>
<accession>A0ABQ9H060</accession>